<dbReference type="InterPro" id="IPR000644">
    <property type="entry name" value="CBS_dom"/>
</dbReference>
<dbReference type="Gene3D" id="3.30.1340.30">
    <property type="match status" value="1"/>
</dbReference>
<dbReference type="InterPro" id="IPR046342">
    <property type="entry name" value="CBS_dom_sf"/>
</dbReference>
<dbReference type="InterPro" id="IPR051257">
    <property type="entry name" value="Diverse_CBS-Domain"/>
</dbReference>
<dbReference type="PROSITE" id="PS51371">
    <property type="entry name" value="CBS"/>
    <property type="match status" value="2"/>
</dbReference>
<evidence type="ECO:0000259" key="4">
    <source>
        <dbReference type="PROSITE" id="PS51371"/>
    </source>
</evidence>
<proteinExistence type="predicted"/>
<keyword evidence="6" id="KW-1185">Reference proteome</keyword>
<feature type="domain" description="BON" evidence="3">
    <location>
        <begin position="125"/>
        <end position="190"/>
    </location>
</feature>
<name>A0A7W3W671_9PSEU</name>
<dbReference type="PANTHER" id="PTHR43080">
    <property type="entry name" value="CBS DOMAIN-CONTAINING PROTEIN CBSX3, MITOCHONDRIAL"/>
    <property type="match status" value="1"/>
</dbReference>
<dbReference type="Gene3D" id="3.10.580.10">
    <property type="entry name" value="CBS-domain"/>
    <property type="match status" value="1"/>
</dbReference>
<dbReference type="SMART" id="SM00116">
    <property type="entry name" value="CBS"/>
    <property type="match status" value="2"/>
</dbReference>
<organism evidence="5 6">
    <name type="scientific">Amycolatopsis dendrobii</name>
    <dbReference type="NCBI Taxonomy" id="2760662"/>
    <lineage>
        <taxon>Bacteria</taxon>
        <taxon>Bacillati</taxon>
        <taxon>Actinomycetota</taxon>
        <taxon>Actinomycetes</taxon>
        <taxon>Pseudonocardiales</taxon>
        <taxon>Pseudonocardiaceae</taxon>
        <taxon>Amycolatopsis</taxon>
    </lineage>
</organism>
<dbReference type="SUPFAM" id="SSF54631">
    <property type="entry name" value="CBS-domain pair"/>
    <property type="match status" value="1"/>
</dbReference>
<dbReference type="Pfam" id="PF00571">
    <property type="entry name" value="CBS"/>
    <property type="match status" value="2"/>
</dbReference>
<dbReference type="PANTHER" id="PTHR43080:SF2">
    <property type="entry name" value="CBS DOMAIN-CONTAINING PROTEIN"/>
    <property type="match status" value="1"/>
</dbReference>
<dbReference type="EMBL" id="JACGZW010000020">
    <property type="protein sequence ID" value="MBB1159490.1"/>
    <property type="molecule type" value="Genomic_DNA"/>
</dbReference>
<dbReference type="AlphaFoldDB" id="A0A7W3W671"/>
<feature type="domain" description="CBS" evidence="4">
    <location>
        <begin position="73"/>
        <end position="128"/>
    </location>
</feature>
<evidence type="ECO:0000313" key="6">
    <source>
        <dbReference type="Proteomes" id="UP000526734"/>
    </source>
</evidence>
<evidence type="ECO:0000256" key="1">
    <source>
        <dbReference type="ARBA" id="ARBA00023122"/>
    </source>
</evidence>
<gene>
    <name evidence="5" type="ORF">H4281_40645</name>
</gene>
<dbReference type="InterPro" id="IPR007055">
    <property type="entry name" value="BON_dom"/>
</dbReference>
<dbReference type="Pfam" id="PF04972">
    <property type="entry name" value="BON"/>
    <property type="match status" value="1"/>
</dbReference>
<comment type="caution">
    <text evidence="5">The sequence shown here is derived from an EMBL/GenBank/DDBJ whole genome shotgun (WGS) entry which is preliminary data.</text>
</comment>
<dbReference type="Proteomes" id="UP000526734">
    <property type="component" value="Unassembled WGS sequence"/>
</dbReference>
<evidence type="ECO:0000313" key="5">
    <source>
        <dbReference type="EMBL" id="MBB1159490.1"/>
    </source>
</evidence>
<accession>A0A7W3W671</accession>
<sequence>MRARDIMTRPVVRVGPGTPVREAIALLTEHCVAALPVVDEGNRVVGIFTEADALAGVLTGEPVDPGLRVDAVMTKPVETVDLDADGSDIAARMLIDRLRSVPVVDEGGLAGIVSRRDLLAPLVRRDDAIASRLRALLRDYGGHRARWDVSVVGGRVTVRGAFADEAERRLVTALARTVEGVLAVELCPPR</sequence>
<dbReference type="PROSITE" id="PS50914">
    <property type="entry name" value="BON"/>
    <property type="match status" value="1"/>
</dbReference>
<keyword evidence="1 2" id="KW-0129">CBS domain</keyword>
<reference evidence="5 6" key="1">
    <citation type="submission" date="2020-08" db="EMBL/GenBank/DDBJ databases">
        <title>Amycolatopsis sp. nov. DR6-1 isolated from Dendrobium heterocarpum.</title>
        <authorList>
            <person name="Tedsree N."/>
            <person name="Kuncharoen N."/>
            <person name="Likhitwitayawuid K."/>
            <person name="Tanasupawat S."/>
        </authorList>
    </citation>
    <scope>NUCLEOTIDE SEQUENCE [LARGE SCALE GENOMIC DNA]</scope>
    <source>
        <strain evidence="5 6">DR6-1</strain>
    </source>
</reference>
<evidence type="ECO:0000256" key="2">
    <source>
        <dbReference type="PROSITE-ProRule" id="PRU00703"/>
    </source>
</evidence>
<feature type="domain" description="CBS" evidence="4">
    <location>
        <begin position="7"/>
        <end position="63"/>
    </location>
</feature>
<evidence type="ECO:0000259" key="3">
    <source>
        <dbReference type="PROSITE" id="PS50914"/>
    </source>
</evidence>
<protein>
    <submittedName>
        <fullName evidence="5">CBS domain-containing protein</fullName>
    </submittedName>
</protein>
<dbReference type="RefSeq" id="WP_182896170.1">
    <property type="nucleotide sequence ID" value="NZ_JACGZW010000020.1"/>
</dbReference>